<protein>
    <submittedName>
        <fullName evidence="3">DUF2318 domain-containing protein</fullName>
    </submittedName>
</protein>
<accession>A0A7C4AGU9</accession>
<comment type="caution">
    <text evidence="3">The sequence shown here is derived from an EMBL/GenBank/DDBJ whole genome shotgun (WGS) entry which is preliminary data.</text>
</comment>
<keyword evidence="1" id="KW-0732">Signal</keyword>
<evidence type="ECO:0000256" key="1">
    <source>
        <dbReference type="SAM" id="SignalP"/>
    </source>
</evidence>
<feature type="domain" description="Membrane iron-sulfur containing protein FtrD-like" evidence="2">
    <location>
        <begin position="40"/>
        <end position="138"/>
    </location>
</feature>
<dbReference type="Pfam" id="PF10080">
    <property type="entry name" value="FtrD-like"/>
    <property type="match status" value="1"/>
</dbReference>
<evidence type="ECO:0000259" key="2">
    <source>
        <dbReference type="Pfam" id="PF10080"/>
    </source>
</evidence>
<reference evidence="3" key="1">
    <citation type="journal article" date="2020" name="mSystems">
        <title>Genome- and Community-Level Interaction Insights into Carbon Utilization and Element Cycling Functions of Hydrothermarchaeota in Hydrothermal Sediment.</title>
        <authorList>
            <person name="Zhou Z."/>
            <person name="Liu Y."/>
            <person name="Xu W."/>
            <person name="Pan J."/>
            <person name="Luo Z.H."/>
            <person name="Li M."/>
        </authorList>
    </citation>
    <scope>NUCLEOTIDE SEQUENCE [LARGE SCALE GENOMIC DNA]</scope>
    <source>
        <strain evidence="3">SpSt-413</strain>
    </source>
</reference>
<sequence>MKRFSLRVLLLFAAVSLFALPQVVRAQDVVRIPLSDVSDTAKFYKLDVDGTTVKYFLIKAPDGTVRSALDACDVCYPEKKGYKQAGEFMICVNCGQKFHVSRVGLVKGGCNPHPLPNSVQGSDVVINKSDLALGVKYFK</sequence>
<name>A0A7C4AGU9_9BACT</name>
<dbReference type="InterPro" id="IPR018758">
    <property type="entry name" value="FtrD-like"/>
</dbReference>
<dbReference type="EMBL" id="DSRP01000402">
    <property type="protein sequence ID" value="HGG92447.1"/>
    <property type="molecule type" value="Genomic_DNA"/>
</dbReference>
<feature type="signal peptide" evidence="1">
    <location>
        <begin position="1"/>
        <end position="26"/>
    </location>
</feature>
<gene>
    <name evidence="3" type="ORF">ENR59_05785</name>
</gene>
<evidence type="ECO:0000313" key="3">
    <source>
        <dbReference type="EMBL" id="HGG92447.1"/>
    </source>
</evidence>
<organism evidence="3">
    <name type="scientific">Fundidesulfovibrio putealis</name>
    <dbReference type="NCBI Taxonomy" id="270496"/>
    <lineage>
        <taxon>Bacteria</taxon>
        <taxon>Pseudomonadati</taxon>
        <taxon>Thermodesulfobacteriota</taxon>
        <taxon>Desulfovibrionia</taxon>
        <taxon>Desulfovibrionales</taxon>
        <taxon>Desulfovibrionaceae</taxon>
        <taxon>Fundidesulfovibrio</taxon>
    </lineage>
</organism>
<feature type="chain" id="PRO_5028399092" evidence="1">
    <location>
        <begin position="27"/>
        <end position="139"/>
    </location>
</feature>
<proteinExistence type="predicted"/>
<dbReference type="AlphaFoldDB" id="A0A7C4AGU9"/>